<sequence>MIRARGLSWLIGLGLLSGCDDAPRMERGIDDCEATLMALRVEVVSAEGARVRGATVTATNLTSNESISGVTDSDGVTTAVNERLAPSPVRVVATAGAKVSPASRVEWVCDTCNCVPEPAALTLELSP</sequence>
<organism evidence="1 2">
    <name type="scientific">Myxococcus llanfairpwllgwyngyllgogerychwyrndrobwllllantysiliogogogochensis</name>
    <dbReference type="NCBI Taxonomy" id="2590453"/>
    <lineage>
        <taxon>Bacteria</taxon>
        <taxon>Pseudomonadati</taxon>
        <taxon>Myxococcota</taxon>
        <taxon>Myxococcia</taxon>
        <taxon>Myxococcales</taxon>
        <taxon>Cystobacterineae</taxon>
        <taxon>Myxococcaceae</taxon>
        <taxon>Myxococcus</taxon>
    </lineage>
</organism>
<name>A0A540WU40_9BACT</name>
<keyword evidence="2" id="KW-1185">Reference proteome</keyword>
<protein>
    <submittedName>
        <fullName evidence="1">Carboxypeptidase regulatory-like domain-containing protein</fullName>
    </submittedName>
</protein>
<evidence type="ECO:0000313" key="2">
    <source>
        <dbReference type="Proteomes" id="UP000315369"/>
    </source>
</evidence>
<dbReference type="OrthoDB" id="5382797at2"/>
<keyword evidence="1" id="KW-0645">Protease</keyword>
<reference evidence="1 2" key="1">
    <citation type="submission" date="2019-06" db="EMBL/GenBank/DDBJ databases">
        <authorList>
            <person name="Livingstone P."/>
            <person name="Whitworth D."/>
        </authorList>
    </citation>
    <scope>NUCLEOTIDE SEQUENCE [LARGE SCALE GENOMIC DNA]</scope>
    <source>
        <strain evidence="1 2">AM401</strain>
    </source>
</reference>
<keyword evidence="1" id="KW-0121">Carboxypeptidase</keyword>
<dbReference type="EMBL" id="VIFM01000139">
    <property type="protein sequence ID" value="TQF12437.1"/>
    <property type="molecule type" value="Genomic_DNA"/>
</dbReference>
<dbReference type="PROSITE" id="PS51257">
    <property type="entry name" value="PROKAR_LIPOPROTEIN"/>
    <property type="match status" value="1"/>
</dbReference>
<dbReference type="AlphaFoldDB" id="A0A540WU40"/>
<evidence type="ECO:0000313" key="1">
    <source>
        <dbReference type="EMBL" id="TQF12437.1"/>
    </source>
</evidence>
<dbReference type="RefSeq" id="WP_141645829.1">
    <property type="nucleotide sequence ID" value="NZ_VIFM01000139.1"/>
</dbReference>
<dbReference type="Proteomes" id="UP000315369">
    <property type="component" value="Unassembled WGS sequence"/>
</dbReference>
<proteinExistence type="predicted"/>
<keyword evidence="1" id="KW-0378">Hydrolase</keyword>
<accession>A0A540WU40</accession>
<gene>
    <name evidence="1" type="ORF">FJV41_29060</name>
</gene>
<dbReference type="GO" id="GO:0004180">
    <property type="term" value="F:carboxypeptidase activity"/>
    <property type="evidence" value="ECO:0007669"/>
    <property type="project" value="UniProtKB-KW"/>
</dbReference>
<comment type="caution">
    <text evidence="1">The sequence shown here is derived from an EMBL/GenBank/DDBJ whole genome shotgun (WGS) entry which is preliminary data.</text>
</comment>